<keyword evidence="1" id="KW-0812">Transmembrane</keyword>
<feature type="transmembrane region" description="Helical" evidence="1">
    <location>
        <begin position="107"/>
        <end position="125"/>
    </location>
</feature>
<evidence type="ECO:0000313" key="3">
    <source>
        <dbReference type="Proteomes" id="UP001596414"/>
    </source>
</evidence>
<gene>
    <name evidence="2" type="ORF">ACFQJ7_16630</name>
</gene>
<sequence length="221" mass="23868">MSVRTRLSLSEQHQRQLSRAMQLTLFGLLFVALERQEAALLVTVSVGLAVTFLPALLERDHEIPMNAGLTLWITGAAFLHTIGVVGIPGTGQSLYGSIPIYDNMTHALSASVVAAAGYATVRAFDEHADGIDLPARFMFVFILVFVTAFGVVWELLEFSIAEVAQALGSNTTGFTQHGLDDTLLDLVFDAIGGVVVAIWGTAHLTDLSDALWDRLTQLRAE</sequence>
<dbReference type="EMBL" id="JBHSZQ010000051">
    <property type="protein sequence ID" value="MFC7127621.1"/>
    <property type="molecule type" value="Genomic_DNA"/>
</dbReference>
<accession>A0ABD5X8Y6</accession>
<feature type="transmembrane region" description="Helical" evidence="1">
    <location>
        <begin position="39"/>
        <end position="57"/>
    </location>
</feature>
<evidence type="ECO:0008006" key="4">
    <source>
        <dbReference type="Google" id="ProtNLM"/>
    </source>
</evidence>
<feature type="transmembrane region" description="Helical" evidence="1">
    <location>
        <begin position="137"/>
        <end position="156"/>
    </location>
</feature>
<name>A0ABD5X8Y6_9EURY</name>
<evidence type="ECO:0000313" key="2">
    <source>
        <dbReference type="EMBL" id="MFC7127621.1"/>
    </source>
</evidence>
<dbReference type="AlphaFoldDB" id="A0ABD5X8Y6"/>
<proteinExistence type="predicted"/>
<evidence type="ECO:0000256" key="1">
    <source>
        <dbReference type="SAM" id="Phobius"/>
    </source>
</evidence>
<dbReference type="Proteomes" id="UP001596414">
    <property type="component" value="Unassembled WGS sequence"/>
</dbReference>
<dbReference type="InterPro" id="IPR014509">
    <property type="entry name" value="YjdF-like"/>
</dbReference>
<dbReference type="Pfam" id="PF09997">
    <property type="entry name" value="DUF2238"/>
    <property type="match status" value="1"/>
</dbReference>
<feature type="transmembrane region" description="Helical" evidence="1">
    <location>
        <begin position="69"/>
        <end position="87"/>
    </location>
</feature>
<dbReference type="RefSeq" id="WP_267635684.1">
    <property type="nucleotide sequence ID" value="NZ_JAODIY010000001.1"/>
</dbReference>
<comment type="caution">
    <text evidence="2">The sequence shown here is derived from an EMBL/GenBank/DDBJ whole genome shotgun (WGS) entry which is preliminary data.</text>
</comment>
<organism evidence="2 3">
    <name type="scientific">Halovenus rubra</name>
    <dbReference type="NCBI Taxonomy" id="869890"/>
    <lineage>
        <taxon>Archaea</taxon>
        <taxon>Methanobacteriati</taxon>
        <taxon>Methanobacteriota</taxon>
        <taxon>Stenosarchaea group</taxon>
        <taxon>Halobacteria</taxon>
        <taxon>Halobacteriales</taxon>
        <taxon>Haloarculaceae</taxon>
        <taxon>Halovenus</taxon>
    </lineage>
</organism>
<keyword evidence="1" id="KW-1133">Transmembrane helix</keyword>
<reference evidence="2 3" key="1">
    <citation type="journal article" date="2014" name="Int. J. Syst. Evol. Microbiol.">
        <title>Complete genome sequence of Corynebacterium casei LMG S-19264T (=DSM 44701T), isolated from a smear-ripened cheese.</title>
        <authorList>
            <consortium name="US DOE Joint Genome Institute (JGI-PGF)"/>
            <person name="Walter F."/>
            <person name="Albersmeier A."/>
            <person name="Kalinowski J."/>
            <person name="Ruckert C."/>
        </authorList>
    </citation>
    <scope>NUCLEOTIDE SEQUENCE [LARGE SCALE GENOMIC DNA]</scope>
    <source>
        <strain evidence="2 3">CGMCC 4.7215</strain>
    </source>
</reference>
<keyword evidence="1" id="KW-0472">Membrane</keyword>
<protein>
    <recommendedName>
        <fullName evidence="4">Membrane protein YjdF</fullName>
    </recommendedName>
</protein>